<dbReference type="Proteomes" id="UP000747542">
    <property type="component" value="Unassembled WGS sequence"/>
</dbReference>
<comment type="caution">
    <text evidence="1">The sequence shown here is derived from an EMBL/GenBank/DDBJ whole genome shotgun (WGS) entry which is preliminary data.</text>
</comment>
<reference evidence="1" key="1">
    <citation type="journal article" date="2021" name="Sci. Adv.">
        <title>The American lobster genome reveals insights on longevity, neural, and immune adaptations.</title>
        <authorList>
            <person name="Polinski J.M."/>
            <person name="Zimin A.V."/>
            <person name="Clark K.F."/>
            <person name="Kohn A.B."/>
            <person name="Sadowski N."/>
            <person name="Timp W."/>
            <person name="Ptitsyn A."/>
            <person name="Khanna P."/>
            <person name="Romanova D.Y."/>
            <person name="Williams P."/>
            <person name="Greenwood S.J."/>
            <person name="Moroz L.L."/>
            <person name="Walt D.R."/>
            <person name="Bodnar A.G."/>
        </authorList>
    </citation>
    <scope>NUCLEOTIDE SEQUENCE</scope>
    <source>
        <strain evidence="1">GMGI-L3</strain>
    </source>
</reference>
<dbReference type="AlphaFoldDB" id="A0A8J5JVR6"/>
<protein>
    <submittedName>
        <fullName evidence="1">Uncharacterized protein</fullName>
    </submittedName>
</protein>
<keyword evidence="2" id="KW-1185">Reference proteome</keyword>
<name>A0A8J5JVR6_HOMAM</name>
<sequence>MDDLTNIFHTSQTSGDAASKSVVVTTTNQDLPHIKMPLRFTSYDSSNTSSALDTTKTEYRAVL</sequence>
<gene>
    <name evidence="1" type="ORF">Hamer_G004839</name>
</gene>
<evidence type="ECO:0000313" key="1">
    <source>
        <dbReference type="EMBL" id="KAG7165075.1"/>
    </source>
</evidence>
<accession>A0A8J5JVR6</accession>
<dbReference type="EMBL" id="JAHLQT010024847">
    <property type="protein sequence ID" value="KAG7165075.1"/>
    <property type="molecule type" value="Genomic_DNA"/>
</dbReference>
<proteinExistence type="predicted"/>
<evidence type="ECO:0000313" key="2">
    <source>
        <dbReference type="Proteomes" id="UP000747542"/>
    </source>
</evidence>
<organism evidence="1 2">
    <name type="scientific">Homarus americanus</name>
    <name type="common">American lobster</name>
    <dbReference type="NCBI Taxonomy" id="6706"/>
    <lineage>
        <taxon>Eukaryota</taxon>
        <taxon>Metazoa</taxon>
        <taxon>Ecdysozoa</taxon>
        <taxon>Arthropoda</taxon>
        <taxon>Crustacea</taxon>
        <taxon>Multicrustacea</taxon>
        <taxon>Malacostraca</taxon>
        <taxon>Eumalacostraca</taxon>
        <taxon>Eucarida</taxon>
        <taxon>Decapoda</taxon>
        <taxon>Pleocyemata</taxon>
        <taxon>Astacidea</taxon>
        <taxon>Nephropoidea</taxon>
        <taxon>Nephropidae</taxon>
        <taxon>Homarus</taxon>
    </lineage>
</organism>